<feature type="domain" description="VQ" evidence="2">
    <location>
        <begin position="59"/>
        <end position="82"/>
    </location>
</feature>
<comment type="caution">
    <text evidence="3">The sequence shown here is derived from an EMBL/GenBank/DDBJ whole genome shotgun (WGS) entry which is preliminary data.</text>
</comment>
<sequence length="185" mass="20981">MNKFSTTQSSIGYYQEQPRNNNNNTILNPYNPSTTNVHDLNPKDKPVTRIKRSRSSRKSPTTLLNANVNNFRTLVQQYTGCQRANSSFLKMRKGPISLNFAGGNNEDKEDVKTISVGSNTTSSEGFGYNNRSNNDDYYYQETSQVMPGDHHQTFGNSRNNLLSDISADMLSVDDYFMENNTSFSW</sequence>
<evidence type="ECO:0000313" key="4">
    <source>
        <dbReference type="Proteomes" id="UP001454036"/>
    </source>
</evidence>
<dbReference type="InterPro" id="IPR039609">
    <property type="entry name" value="VQ_15/22"/>
</dbReference>
<organism evidence="3 4">
    <name type="scientific">Lithospermum erythrorhizon</name>
    <name type="common">Purple gromwell</name>
    <name type="synonym">Lithospermum officinale var. erythrorhizon</name>
    <dbReference type="NCBI Taxonomy" id="34254"/>
    <lineage>
        <taxon>Eukaryota</taxon>
        <taxon>Viridiplantae</taxon>
        <taxon>Streptophyta</taxon>
        <taxon>Embryophyta</taxon>
        <taxon>Tracheophyta</taxon>
        <taxon>Spermatophyta</taxon>
        <taxon>Magnoliopsida</taxon>
        <taxon>eudicotyledons</taxon>
        <taxon>Gunneridae</taxon>
        <taxon>Pentapetalae</taxon>
        <taxon>asterids</taxon>
        <taxon>lamiids</taxon>
        <taxon>Boraginales</taxon>
        <taxon>Boraginaceae</taxon>
        <taxon>Boraginoideae</taxon>
        <taxon>Lithospermeae</taxon>
        <taxon>Lithospermum</taxon>
    </lineage>
</organism>
<evidence type="ECO:0000313" key="3">
    <source>
        <dbReference type="EMBL" id="GAA0141302.1"/>
    </source>
</evidence>
<evidence type="ECO:0000256" key="1">
    <source>
        <dbReference type="SAM" id="MobiDB-lite"/>
    </source>
</evidence>
<protein>
    <recommendedName>
        <fullName evidence="2">VQ domain-containing protein</fullName>
    </recommendedName>
</protein>
<name>A0AAV3NR02_LITER</name>
<feature type="compositionally biased region" description="Low complexity" evidence="1">
    <location>
        <begin position="18"/>
        <end position="32"/>
    </location>
</feature>
<dbReference type="PANTHER" id="PTHR33179">
    <property type="entry name" value="VQ MOTIF-CONTAINING PROTEIN"/>
    <property type="match status" value="1"/>
</dbReference>
<dbReference type="EMBL" id="BAABME010015459">
    <property type="protein sequence ID" value="GAA0141302.1"/>
    <property type="molecule type" value="Genomic_DNA"/>
</dbReference>
<dbReference type="AlphaFoldDB" id="A0AAV3NR02"/>
<dbReference type="InterPro" id="IPR008889">
    <property type="entry name" value="VQ"/>
</dbReference>
<keyword evidence="4" id="KW-1185">Reference proteome</keyword>
<feature type="compositionally biased region" description="Polar residues" evidence="1">
    <location>
        <begin position="1"/>
        <end position="12"/>
    </location>
</feature>
<feature type="region of interest" description="Disordered" evidence="1">
    <location>
        <begin position="1"/>
        <end position="62"/>
    </location>
</feature>
<evidence type="ECO:0000259" key="2">
    <source>
        <dbReference type="Pfam" id="PF05678"/>
    </source>
</evidence>
<dbReference type="Proteomes" id="UP001454036">
    <property type="component" value="Unassembled WGS sequence"/>
</dbReference>
<accession>A0AAV3NR02</accession>
<dbReference type="PANTHER" id="PTHR33179:SF29">
    <property type="entry name" value="OS06G0666400 PROTEIN"/>
    <property type="match status" value="1"/>
</dbReference>
<gene>
    <name evidence="3" type="ORF">LIER_35368</name>
</gene>
<feature type="compositionally biased region" description="Basic residues" evidence="1">
    <location>
        <begin position="48"/>
        <end position="57"/>
    </location>
</feature>
<reference evidence="3 4" key="1">
    <citation type="submission" date="2024-01" db="EMBL/GenBank/DDBJ databases">
        <title>The complete chloroplast genome sequence of Lithospermum erythrorhizon: insights into the phylogenetic relationship among Boraginaceae species and the maternal lineages of purple gromwells.</title>
        <authorList>
            <person name="Okada T."/>
            <person name="Watanabe K."/>
        </authorList>
    </citation>
    <scope>NUCLEOTIDE SEQUENCE [LARGE SCALE GENOMIC DNA]</scope>
</reference>
<dbReference type="Pfam" id="PF05678">
    <property type="entry name" value="VQ"/>
    <property type="match status" value="1"/>
</dbReference>
<proteinExistence type="predicted"/>